<keyword evidence="2" id="KW-1185">Reference proteome</keyword>
<evidence type="ECO:0000313" key="3">
    <source>
        <dbReference type="WBParaSite" id="maker-unitig_24222-snap-gene-0.2-mRNA-1"/>
    </source>
</evidence>
<feature type="compositionally biased region" description="Low complexity" evidence="1">
    <location>
        <begin position="117"/>
        <end position="127"/>
    </location>
</feature>
<dbReference type="Gene3D" id="3.40.50.300">
    <property type="entry name" value="P-loop containing nucleotide triphosphate hydrolases"/>
    <property type="match status" value="1"/>
</dbReference>
<evidence type="ECO:0000256" key="1">
    <source>
        <dbReference type="SAM" id="MobiDB-lite"/>
    </source>
</evidence>
<accession>A0A1I8F9D9</accession>
<name>A0A1I8F9D9_9PLAT</name>
<protein>
    <submittedName>
        <fullName evidence="3">Protein FAM64A</fullName>
    </submittedName>
</protein>
<reference evidence="3" key="1">
    <citation type="submission" date="2016-11" db="UniProtKB">
        <authorList>
            <consortium name="WormBaseParasite"/>
        </authorList>
    </citation>
    <scope>IDENTIFICATION</scope>
</reference>
<dbReference type="AlphaFoldDB" id="A0A1I8F9D9"/>
<dbReference type="Proteomes" id="UP000095280">
    <property type="component" value="Unplaced"/>
</dbReference>
<feature type="region of interest" description="Disordered" evidence="1">
    <location>
        <begin position="84"/>
        <end position="127"/>
    </location>
</feature>
<dbReference type="InterPro" id="IPR027417">
    <property type="entry name" value="P-loop_NTPase"/>
</dbReference>
<sequence length="257" mass="28192">MLKEVTVTKGSRNQKSLVPVQECRSGLQANGEIIRVSEQDAIQLVAGPRPASGWVMPSWHFPGPNVSEKALKSDMAVDFESVTLQDSGHAPESPHPGGPPRAVGMSCRPPSSEARRTSSLSQSATQAACRRPEELRRLVFVRLASCVEQWESRGRQLRHPQSRAVKRVMDSGRVCVLALRPTAWRPCGAPAASHALTVFVLPPQHHSSCGTSLGQLEDIRGTNHYLSSAVQQLVEQLEKLSTQRQWVPSAWLEDSTR</sequence>
<evidence type="ECO:0000313" key="2">
    <source>
        <dbReference type="Proteomes" id="UP000095280"/>
    </source>
</evidence>
<dbReference type="WBParaSite" id="maker-unitig_24222-snap-gene-0.2-mRNA-1">
    <property type="protein sequence ID" value="maker-unitig_24222-snap-gene-0.2-mRNA-1"/>
    <property type="gene ID" value="maker-unitig_24222-snap-gene-0.2"/>
</dbReference>
<organism evidence="2 3">
    <name type="scientific">Macrostomum lignano</name>
    <dbReference type="NCBI Taxonomy" id="282301"/>
    <lineage>
        <taxon>Eukaryota</taxon>
        <taxon>Metazoa</taxon>
        <taxon>Spiralia</taxon>
        <taxon>Lophotrochozoa</taxon>
        <taxon>Platyhelminthes</taxon>
        <taxon>Rhabditophora</taxon>
        <taxon>Macrostomorpha</taxon>
        <taxon>Macrostomida</taxon>
        <taxon>Macrostomidae</taxon>
        <taxon>Macrostomum</taxon>
    </lineage>
</organism>
<proteinExistence type="predicted"/>